<proteinExistence type="predicted"/>
<keyword evidence="2" id="KW-0472">Membrane</keyword>
<keyword evidence="4" id="KW-1185">Reference proteome</keyword>
<evidence type="ECO:0000256" key="2">
    <source>
        <dbReference type="SAM" id="Phobius"/>
    </source>
</evidence>
<evidence type="ECO:0000313" key="4">
    <source>
        <dbReference type="Proteomes" id="UP001153620"/>
    </source>
</evidence>
<reference evidence="3" key="2">
    <citation type="submission" date="2022-10" db="EMBL/GenBank/DDBJ databases">
        <authorList>
            <consortium name="ENA_rothamsted_submissions"/>
            <consortium name="culmorum"/>
            <person name="King R."/>
        </authorList>
    </citation>
    <scope>NUCLEOTIDE SEQUENCE</scope>
</reference>
<keyword evidence="2" id="KW-0812">Transmembrane</keyword>
<reference evidence="3" key="1">
    <citation type="submission" date="2022-01" db="EMBL/GenBank/DDBJ databases">
        <authorList>
            <person name="King R."/>
        </authorList>
    </citation>
    <scope>NUCLEOTIDE SEQUENCE</scope>
</reference>
<dbReference type="Proteomes" id="UP001153620">
    <property type="component" value="Chromosome 4"/>
</dbReference>
<dbReference type="AlphaFoldDB" id="A0A9N9S7K7"/>
<sequence length="158" mass="18089">MSYSYNYDNAERYTSSNNSYTRKSPPIWLIVLVLVIAVFFEFFNRLCRIEAEERARQQIQYVQPPSAVPSVAIISEMSVRLNHTGLSRNERYILTDESNLPAALSQSLPNGLNQPSATPRAPLRNDSVPQYDSPPNYEEALELLNVHQMRKDRDTPIT</sequence>
<feature type="transmembrane region" description="Helical" evidence="2">
    <location>
        <begin position="27"/>
        <end position="47"/>
    </location>
</feature>
<evidence type="ECO:0000313" key="3">
    <source>
        <dbReference type="EMBL" id="CAG9810217.1"/>
    </source>
</evidence>
<feature type="compositionally biased region" description="Polar residues" evidence="1">
    <location>
        <begin position="107"/>
        <end position="117"/>
    </location>
</feature>
<name>A0A9N9S7K7_9DIPT</name>
<gene>
    <name evidence="3" type="ORF">CHIRRI_LOCUS13034</name>
</gene>
<protein>
    <submittedName>
        <fullName evidence="3">Uncharacterized protein</fullName>
    </submittedName>
</protein>
<accession>A0A9N9S7K7</accession>
<organism evidence="3 4">
    <name type="scientific">Chironomus riparius</name>
    <dbReference type="NCBI Taxonomy" id="315576"/>
    <lineage>
        <taxon>Eukaryota</taxon>
        <taxon>Metazoa</taxon>
        <taxon>Ecdysozoa</taxon>
        <taxon>Arthropoda</taxon>
        <taxon>Hexapoda</taxon>
        <taxon>Insecta</taxon>
        <taxon>Pterygota</taxon>
        <taxon>Neoptera</taxon>
        <taxon>Endopterygota</taxon>
        <taxon>Diptera</taxon>
        <taxon>Nematocera</taxon>
        <taxon>Chironomoidea</taxon>
        <taxon>Chironomidae</taxon>
        <taxon>Chironominae</taxon>
        <taxon>Chironomus</taxon>
    </lineage>
</organism>
<evidence type="ECO:0000256" key="1">
    <source>
        <dbReference type="SAM" id="MobiDB-lite"/>
    </source>
</evidence>
<keyword evidence="2" id="KW-1133">Transmembrane helix</keyword>
<dbReference type="EMBL" id="OU895880">
    <property type="protein sequence ID" value="CAG9810217.1"/>
    <property type="molecule type" value="Genomic_DNA"/>
</dbReference>
<feature type="region of interest" description="Disordered" evidence="1">
    <location>
        <begin position="107"/>
        <end position="136"/>
    </location>
</feature>